<name>A0A0A2LZD2_9FLAO</name>
<evidence type="ECO:0000256" key="2">
    <source>
        <dbReference type="SAM" id="SignalP"/>
    </source>
</evidence>
<dbReference type="eggNOG" id="COG3292">
    <property type="taxonomic scope" value="Bacteria"/>
</dbReference>
<evidence type="ECO:0000313" key="4">
    <source>
        <dbReference type="EMBL" id="KGO85707.1"/>
    </source>
</evidence>
<evidence type="ECO:0000256" key="1">
    <source>
        <dbReference type="ARBA" id="ARBA00022729"/>
    </source>
</evidence>
<dbReference type="Proteomes" id="UP000030152">
    <property type="component" value="Unassembled WGS sequence"/>
</dbReference>
<dbReference type="Pfam" id="PF21544">
    <property type="entry name" value="PorZ_N_b_propeller"/>
    <property type="match status" value="1"/>
</dbReference>
<evidence type="ECO:0000259" key="3">
    <source>
        <dbReference type="Pfam" id="PF21544"/>
    </source>
</evidence>
<feature type="domain" description="PorZ N-terminal beta-propeller" evidence="3">
    <location>
        <begin position="43"/>
        <end position="204"/>
    </location>
</feature>
<keyword evidence="1 2" id="KW-0732">Signal</keyword>
<organism evidence="4 5">
    <name type="scientific">Flavobacterium rivuli WB 3.3-2 = DSM 21788</name>
    <dbReference type="NCBI Taxonomy" id="1121895"/>
    <lineage>
        <taxon>Bacteria</taxon>
        <taxon>Pseudomonadati</taxon>
        <taxon>Bacteroidota</taxon>
        <taxon>Flavobacteriia</taxon>
        <taxon>Flavobacteriales</taxon>
        <taxon>Flavobacteriaceae</taxon>
        <taxon>Flavobacterium</taxon>
    </lineage>
</organism>
<dbReference type="InterPro" id="IPR048954">
    <property type="entry name" value="PorZ_N"/>
</dbReference>
<dbReference type="InterPro" id="IPR026444">
    <property type="entry name" value="Secre_tail"/>
</dbReference>
<dbReference type="RefSeq" id="WP_026300068.1">
    <property type="nucleotide sequence ID" value="NZ_JRLX01000017.1"/>
</dbReference>
<dbReference type="NCBIfam" id="TIGR04183">
    <property type="entry name" value="Por_Secre_tail"/>
    <property type="match status" value="1"/>
</dbReference>
<accession>A0A0A2LZD2</accession>
<gene>
    <name evidence="4" type="ORF">Q765_14890</name>
</gene>
<comment type="caution">
    <text evidence="4">The sequence shown here is derived from an EMBL/GenBank/DDBJ whole genome shotgun (WGS) entry which is preliminary data.</text>
</comment>
<dbReference type="AlphaFoldDB" id="A0A0A2LZD2"/>
<sequence>MKHFLPLFFLLLCLNGNAQGNQQWGSYFSYTNVVDLAQSGSRLFAASQNAMFSQNNISGELKTITSVDGLKTETISAIYYSATYNKTLVGSSNGLLVIINANNSIVSKNAIVQETTVVATKKKINHIYEYNGIAYLSTDFGIVEFNLATLEFGDTFYLGPNGAEVAVRQATIYNGYIYAATYEGFGIRRALLANPNLNDFNQWQPQFGGTYWTGILTYGTGLFAIDNDGTIHRVQGDNLVTFGRLPSAATDLRESSGFMIATCATKTIVYNSQFLQQLQINAIPGELEDITYTCATIVGQTFYIGTAERGVFSVPMNFSAPFVNITPDGPLRDNVFSIKKSRNFLWAVFGGYNTFYTPDNKRYGVSKLTNEGWKNIPYDDLAVFGPFESISDISINPNNEKEVYLNSGHSGLLKLIDNVPTTLYNNVTPNNTKLQTVQDYTGTIPYTSVRINGGTFDRNNNLWMTNAHVEKPLKVLSPGGGWTEYSLVDVLPNLKTTSYGKMLIDRNGTKWLPTVAEGLVGFNEALNNKFIVVNAESGLESTYVKCVEIDNSNRLWIGTTSGLRTLYADRFMTENTLEATNIVFLEDGVPVELMNEQSIIDIKTDGSNNKWIGTAGAGAFLVSPDGQSTLFHFTKDNSPLPSNNINDIEIDNSTGEVYFATDKGLVSYKGTSTEAEDDLSNVYVYPNPVRPGFEGDVKISGLVNRATVKITDIEGNLVYETTSEGGTILWDTRAFGKYKVASGVYMIFISSEDASLTKVKKVMVVR</sequence>
<evidence type="ECO:0000313" key="5">
    <source>
        <dbReference type="Proteomes" id="UP000030152"/>
    </source>
</evidence>
<dbReference type="EMBL" id="JRLX01000017">
    <property type="protein sequence ID" value="KGO85707.1"/>
    <property type="molecule type" value="Genomic_DNA"/>
</dbReference>
<feature type="signal peptide" evidence="2">
    <location>
        <begin position="1"/>
        <end position="18"/>
    </location>
</feature>
<dbReference type="Gene3D" id="2.130.10.10">
    <property type="entry name" value="YVTN repeat-like/Quinoprotein amine dehydrogenase"/>
    <property type="match status" value="3"/>
</dbReference>
<dbReference type="STRING" id="1121895.GCA_000378485_02802"/>
<feature type="chain" id="PRO_5001991449" description="PorZ N-terminal beta-propeller domain-containing protein" evidence="2">
    <location>
        <begin position="19"/>
        <end position="766"/>
    </location>
</feature>
<dbReference type="InterPro" id="IPR015943">
    <property type="entry name" value="WD40/YVTN_repeat-like_dom_sf"/>
</dbReference>
<protein>
    <recommendedName>
        <fullName evidence="3">PorZ N-terminal beta-propeller domain-containing protein</fullName>
    </recommendedName>
</protein>
<proteinExistence type="predicted"/>
<reference evidence="4 5" key="1">
    <citation type="submission" date="2013-09" db="EMBL/GenBank/DDBJ databases">
        <authorList>
            <person name="Zeng Z."/>
            <person name="Chen C."/>
        </authorList>
    </citation>
    <scope>NUCLEOTIDE SEQUENCE [LARGE SCALE GENOMIC DNA]</scope>
    <source>
        <strain evidence="4 5">WB 3.3-2</strain>
    </source>
</reference>
<keyword evidence="5" id="KW-1185">Reference proteome</keyword>